<comment type="caution">
    <text evidence="1">The sequence shown here is derived from an EMBL/GenBank/DDBJ whole genome shotgun (WGS) entry which is preliminary data.</text>
</comment>
<accession>A0ABS4TT75</accession>
<proteinExistence type="predicted"/>
<reference evidence="1 2" key="1">
    <citation type="submission" date="2021-03" db="EMBL/GenBank/DDBJ databases">
        <title>Sequencing the genomes of 1000 actinobacteria strains.</title>
        <authorList>
            <person name="Klenk H.-P."/>
        </authorList>
    </citation>
    <scope>NUCLEOTIDE SEQUENCE [LARGE SCALE GENOMIC DNA]</scope>
    <source>
        <strain evidence="1 2">DSM 46670</strain>
    </source>
</reference>
<organism evidence="1 2">
    <name type="scientific">Kibdelosporangium banguiense</name>
    <dbReference type="NCBI Taxonomy" id="1365924"/>
    <lineage>
        <taxon>Bacteria</taxon>
        <taxon>Bacillati</taxon>
        <taxon>Actinomycetota</taxon>
        <taxon>Actinomycetes</taxon>
        <taxon>Pseudonocardiales</taxon>
        <taxon>Pseudonocardiaceae</taxon>
        <taxon>Kibdelosporangium</taxon>
    </lineage>
</organism>
<evidence type="ECO:0000313" key="2">
    <source>
        <dbReference type="Proteomes" id="UP001519332"/>
    </source>
</evidence>
<sequence>MLKKLGNLGDRLLTRLVPKVVASAGTQGCTGIYCGCIAGYDSYRLTNESSCSKCRSSIC</sequence>
<protein>
    <submittedName>
        <fullName evidence="1">Uncharacterized protein</fullName>
    </submittedName>
</protein>
<dbReference type="RefSeq" id="WP_209644508.1">
    <property type="nucleotide sequence ID" value="NZ_JAGINW010000001.1"/>
</dbReference>
<gene>
    <name evidence="1" type="ORF">JOF56_007968</name>
</gene>
<dbReference type="Proteomes" id="UP001519332">
    <property type="component" value="Unassembled WGS sequence"/>
</dbReference>
<keyword evidence="2" id="KW-1185">Reference proteome</keyword>
<dbReference type="EMBL" id="JAGINW010000001">
    <property type="protein sequence ID" value="MBP2327583.1"/>
    <property type="molecule type" value="Genomic_DNA"/>
</dbReference>
<evidence type="ECO:0000313" key="1">
    <source>
        <dbReference type="EMBL" id="MBP2327583.1"/>
    </source>
</evidence>
<name>A0ABS4TT75_9PSEU</name>